<protein>
    <recommendedName>
        <fullName evidence="2">HTH luxR-type domain-containing protein</fullName>
    </recommendedName>
</protein>
<dbReference type="PRINTS" id="PR00038">
    <property type="entry name" value="HTHLUXR"/>
</dbReference>
<dbReference type="InterPro" id="IPR036388">
    <property type="entry name" value="WH-like_DNA-bd_sf"/>
</dbReference>
<dbReference type="GO" id="GO:0003677">
    <property type="term" value="F:DNA binding"/>
    <property type="evidence" value="ECO:0007669"/>
    <property type="project" value="InterPro"/>
</dbReference>
<evidence type="ECO:0000313" key="4">
    <source>
        <dbReference type="Proteomes" id="UP000670475"/>
    </source>
</evidence>
<feature type="region of interest" description="Disordered" evidence="1">
    <location>
        <begin position="253"/>
        <end position="278"/>
    </location>
</feature>
<dbReference type="InterPro" id="IPR016032">
    <property type="entry name" value="Sig_transdc_resp-reg_C-effctor"/>
</dbReference>
<name>A0A940M8P0_9ACTN</name>
<organism evidence="3 4">
    <name type="scientific">Streptomyces montanisoli</name>
    <dbReference type="NCBI Taxonomy" id="2798581"/>
    <lineage>
        <taxon>Bacteria</taxon>
        <taxon>Bacillati</taxon>
        <taxon>Actinomycetota</taxon>
        <taxon>Actinomycetes</taxon>
        <taxon>Kitasatosporales</taxon>
        <taxon>Streptomycetaceae</taxon>
        <taxon>Streptomyces</taxon>
    </lineage>
</organism>
<dbReference type="InterPro" id="IPR036390">
    <property type="entry name" value="WH_DNA-bd_sf"/>
</dbReference>
<dbReference type="SUPFAM" id="SSF46894">
    <property type="entry name" value="C-terminal effector domain of the bipartite response regulators"/>
    <property type="match status" value="1"/>
</dbReference>
<dbReference type="SUPFAM" id="SSF46785">
    <property type="entry name" value="Winged helix' DNA-binding domain"/>
    <property type="match status" value="1"/>
</dbReference>
<dbReference type="Pfam" id="PF00196">
    <property type="entry name" value="GerE"/>
    <property type="match status" value="1"/>
</dbReference>
<accession>A0A940M8P0</accession>
<dbReference type="Proteomes" id="UP000670475">
    <property type="component" value="Unassembled WGS sequence"/>
</dbReference>
<dbReference type="PROSITE" id="PS50043">
    <property type="entry name" value="HTH_LUXR_2"/>
    <property type="match status" value="1"/>
</dbReference>
<evidence type="ECO:0000259" key="2">
    <source>
        <dbReference type="PROSITE" id="PS50043"/>
    </source>
</evidence>
<dbReference type="AlphaFoldDB" id="A0A940M8P0"/>
<dbReference type="Gene3D" id="1.10.10.10">
    <property type="entry name" value="Winged helix-like DNA-binding domain superfamily/Winged helix DNA-binding domain"/>
    <property type="match status" value="2"/>
</dbReference>
<dbReference type="Pfam" id="PF01978">
    <property type="entry name" value="TrmB"/>
    <property type="match status" value="1"/>
</dbReference>
<comment type="caution">
    <text evidence="3">The sequence shown here is derived from an EMBL/GenBank/DDBJ whole genome shotgun (WGS) entry which is preliminary data.</text>
</comment>
<feature type="domain" description="HTH luxR-type" evidence="2">
    <location>
        <begin position="271"/>
        <end position="336"/>
    </location>
</feature>
<dbReference type="PANTHER" id="PTHR34293">
    <property type="entry name" value="HTH-TYPE TRANSCRIPTIONAL REGULATOR TRMBL2"/>
    <property type="match status" value="1"/>
</dbReference>
<gene>
    <name evidence="3" type="ORF">JFN87_02290</name>
</gene>
<evidence type="ECO:0000313" key="3">
    <source>
        <dbReference type="EMBL" id="MBP0456332.1"/>
    </source>
</evidence>
<dbReference type="RefSeq" id="WP_209338120.1">
    <property type="nucleotide sequence ID" value="NZ_JAGIQL010000004.1"/>
</dbReference>
<dbReference type="InterPro" id="IPR051797">
    <property type="entry name" value="TrmB-like"/>
</dbReference>
<dbReference type="EMBL" id="JAGIQL010000004">
    <property type="protein sequence ID" value="MBP0456332.1"/>
    <property type="molecule type" value="Genomic_DNA"/>
</dbReference>
<dbReference type="InterPro" id="IPR002831">
    <property type="entry name" value="Tscrpt_reg_TrmB_N"/>
</dbReference>
<sequence length="338" mass="35874">MTHLLKPVGLGPVESDVYLHLLSHAHAGVPGIAEALGITAPRVRTALSRLTSAGLANRLIGRPARYVAAPPEVALDSLVLHHHQVLDDLRAQARELSLRAKVAAGTQPGDLIEVLDGADAVLHTLTRLELGARHEVCIIDAPPYLSPGTLNTNELQALARGVTYRGIYHAPTLAAPGALRLLDRYLAVGEQARSLPDIRMKMLIADGELAVIPISFTGDDAATRLLVRPSPVLDALKLAFEALWNRATPVGRAAPAERPAPAGDAAAEDTAGGGRHPLSPRDLAILRLLASGAKDRSIARALDVTERTVERRVAEIVRLLDASTRFQAGVQAAARGWL</sequence>
<feature type="compositionally biased region" description="Low complexity" evidence="1">
    <location>
        <begin position="253"/>
        <end position="270"/>
    </location>
</feature>
<dbReference type="SMART" id="SM00421">
    <property type="entry name" value="HTH_LUXR"/>
    <property type="match status" value="1"/>
</dbReference>
<dbReference type="PANTHER" id="PTHR34293:SF1">
    <property type="entry name" value="HTH-TYPE TRANSCRIPTIONAL REGULATOR TRMBL2"/>
    <property type="match status" value="1"/>
</dbReference>
<evidence type="ECO:0000256" key="1">
    <source>
        <dbReference type="SAM" id="MobiDB-lite"/>
    </source>
</evidence>
<proteinExistence type="predicted"/>
<reference evidence="3" key="1">
    <citation type="submission" date="2021-03" db="EMBL/GenBank/DDBJ databases">
        <title>Whole genome sequence of Streptomyces bomunensis MMS17-BM035.</title>
        <authorList>
            <person name="Lee J.H."/>
        </authorList>
    </citation>
    <scope>NUCLEOTIDE SEQUENCE</scope>
    <source>
        <strain evidence="3">MMS17-BM035</strain>
    </source>
</reference>
<keyword evidence="4" id="KW-1185">Reference proteome</keyword>
<dbReference type="GO" id="GO:0006355">
    <property type="term" value="P:regulation of DNA-templated transcription"/>
    <property type="evidence" value="ECO:0007669"/>
    <property type="project" value="InterPro"/>
</dbReference>
<dbReference type="CDD" id="cd06170">
    <property type="entry name" value="LuxR_C_like"/>
    <property type="match status" value="1"/>
</dbReference>
<dbReference type="InterPro" id="IPR000792">
    <property type="entry name" value="Tscrpt_reg_LuxR_C"/>
</dbReference>